<comment type="caution">
    <text evidence="5">The sequence shown here is derived from an EMBL/GenBank/DDBJ whole genome shotgun (WGS) entry which is preliminary data.</text>
</comment>
<dbReference type="PIRSF" id="PIRSF006493">
    <property type="entry name" value="Prok_Ku"/>
    <property type="match status" value="1"/>
</dbReference>
<feature type="region of interest" description="Disordered" evidence="3">
    <location>
        <begin position="258"/>
        <end position="300"/>
    </location>
</feature>
<sequence>MTPRANWKGYLKIAELACPVALYTAAPTSERVAFHILNRETGHRVHRKFVDADSGDEVAAENQVKGYEIGNDEYVIVEAEEVAAVLPESDKALSVEAFVACHDVDDIYFDRPYYLAPTTDLAEQAFAVIRDGMRAKNVMAVARAVLFRRLRTLLIRPHGAGLLATTLYFNYQVRSAPDAFQEIPEIKTKGEMLDLAKHIIDMKRGTFDPREFRDRYEAALTELVRAKVEGKPIRARKAPPASKVVNLMDALRQSAGVKVPAARAIKPTGAPGPTPAKRTARKAKPHSRKRAATSHRRKAG</sequence>
<dbReference type="PANTHER" id="PTHR41251:SF1">
    <property type="entry name" value="NON-HOMOLOGOUS END JOINING PROTEIN KU"/>
    <property type="match status" value="1"/>
</dbReference>
<dbReference type="Gene3D" id="2.40.290.10">
    <property type="match status" value="1"/>
</dbReference>
<keyword evidence="2" id="KW-0233">DNA recombination</keyword>
<evidence type="ECO:0000313" key="5">
    <source>
        <dbReference type="EMBL" id="NIX78389.1"/>
    </source>
</evidence>
<dbReference type="Proteomes" id="UP000707352">
    <property type="component" value="Unassembled WGS sequence"/>
</dbReference>
<proteinExistence type="inferred from homology"/>
<dbReference type="InterPro" id="IPR006164">
    <property type="entry name" value="DNA_bd_Ku70/Ku80"/>
</dbReference>
<dbReference type="HAMAP" id="MF_01875">
    <property type="entry name" value="Prokaryotic_Ku"/>
    <property type="match status" value="1"/>
</dbReference>
<evidence type="ECO:0000259" key="4">
    <source>
        <dbReference type="SMART" id="SM00559"/>
    </source>
</evidence>
<organism evidence="5 6">
    <name type="scientific">Microvirga terricola</name>
    <dbReference type="NCBI Taxonomy" id="2719797"/>
    <lineage>
        <taxon>Bacteria</taxon>
        <taxon>Pseudomonadati</taxon>
        <taxon>Pseudomonadota</taxon>
        <taxon>Alphaproteobacteria</taxon>
        <taxon>Hyphomicrobiales</taxon>
        <taxon>Methylobacteriaceae</taxon>
        <taxon>Microvirga</taxon>
    </lineage>
</organism>
<feature type="domain" description="Ku" evidence="4">
    <location>
        <begin position="55"/>
        <end position="185"/>
    </location>
</feature>
<evidence type="ECO:0000313" key="6">
    <source>
        <dbReference type="Proteomes" id="UP000707352"/>
    </source>
</evidence>
<dbReference type="Pfam" id="PF02735">
    <property type="entry name" value="Ku"/>
    <property type="match status" value="1"/>
</dbReference>
<keyword evidence="1 2" id="KW-0238">DNA-binding</keyword>
<evidence type="ECO:0000256" key="2">
    <source>
        <dbReference type="HAMAP-Rule" id="MF_01875"/>
    </source>
</evidence>
<accession>A0ABX0VEX0</accession>
<comment type="function">
    <text evidence="2">With LigD forms a non-homologous end joining (NHEJ) DNA repair enzyme, which repairs dsDNA breaks with reduced fidelity. Binds linear dsDNA with 5'- and 3'- overhangs but not closed circular dsDNA nor ssDNA. Recruits and stimulates the ligase activity of LigD.</text>
</comment>
<dbReference type="CDD" id="cd00789">
    <property type="entry name" value="KU_like"/>
    <property type="match status" value="1"/>
</dbReference>
<dbReference type="InterPro" id="IPR016194">
    <property type="entry name" value="SPOC-like_C_dom_sf"/>
</dbReference>
<comment type="subunit">
    <text evidence="2">Homodimer. Interacts with LigD.</text>
</comment>
<dbReference type="SMART" id="SM00559">
    <property type="entry name" value="Ku78"/>
    <property type="match status" value="1"/>
</dbReference>
<dbReference type="SUPFAM" id="SSF100939">
    <property type="entry name" value="SPOC domain-like"/>
    <property type="match status" value="1"/>
</dbReference>
<dbReference type="InterPro" id="IPR009187">
    <property type="entry name" value="Prok_Ku"/>
</dbReference>
<evidence type="ECO:0000256" key="3">
    <source>
        <dbReference type="SAM" id="MobiDB-lite"/>
    </source>
</evidence>
<keyword evidence="6" id="KW-1185">Reference proteome</keyword>
<evidence type="ECO:0000256" key="1">
    <source>
        <dbReference type="ARBA" id="ARBA00023125"/>
    </source>
</evidence>
<reference evidence="5 6" key="1">
    <citation type="submission" date="2020-03" db="EMBL/GenBank/DDBJ databases">
        <title>The genome sequence of Microvirga sp. c23x22.</title>
        <authorList>
            <person name="Zhang X."/>
        </authorList>
    </citation>
    <scope>NUCLEOTIDE SEQUENCE [LARGE SCALE GENOMIC DNA]</scope>
    <source>
        <strain evidence="6">c23x22</strain>
    </source>
</reference>
<dbReference type="PANTHER" id="PTHR41251">
    <property type="entry name" value="NON-HOMOLOGOUS END JOINING PROTEIN KU"/>
    <property type="match status" value="1"/>
</dbReference>
<name>A0ABX0VEX0_9HYPH</name>
<comment type="similarity">
    <text evidence="2">Belongs to the prokaryotic Ku family.</text>
</comment>
<protein>
    <recommendedName>
        <fullName evidence="2">Non-homologous end joining protein Ku</fullName>
    </recommendedName>
</protein>
<keyword evidence="2" id="KW-0234">DNA repair</keyword>
<dbReference type="NCBIfam" id="TIGR02772">
    <property type="entry name" value="Ku_bact"/>
    <property type="match status" value="1"/>
</dbReference>
<feature type="compositionally biased region" description="Basic residues" evidence="3">
    <location>
        <begin position="278"/>
        <end position="300"/>
    </location>
</feature>
<keyword evidence="2" id="KW-0227">DNA damage</keyword>
<dbReference type="EMBL" id="JAATJS010000008">
    <property type="protein sequence ID" value="NIX78389.1"/>
    <property type="molecule type" value="Genomic_DNA"/>
</dbReference>
<gene>
    <name evidence="2" type="primary">ku</name>
    <name evidence="5" type="ORF">HB375_17485</name>
</gene>